<dbReference type="PANTHER" id="PTHR30015:SF7">
    <property type="entry name" value="TYPE IV METHYL-DIRECTED RESTRICTION ENZYME ECOKMRR"/>
    <property type="match status" value="1"/>
</dbReference>
<keyword evidence="1" id="KW-0472">Membrane</keyword>
<dbReference type="GO" id="GO:0009307">
    <property type="term" value="P:DNA restriction-modification system"/>
    <property type="evidence" value="ECO:0007669"/>
    <property type="project" value="InterPro"/>
</dbReference>
<reference evidence="3 4" key="1">
    <citation type="journal article" date="2017" name="Elife">
        <title>Extensive horizontal gene transfer in cheese-associated bacteria.</title>
        <authorList>
            <person name="Bonham K.S."/>
            <person name="Wolfe B.E."/>
            <person name="Dutton R.J."/>
        </authorList>
    </citation>
    <scope>NUCLEOTIDE SEQUENCE [LARGE SCALE GENOMIC DNA]</scope>
    <source>
        <strain evidence="3 4">JB196</strain>
    </source>
</reference>
<keyword evidence="3" id="KW-0378">Hydrolase</keyword>
<keyword evidence="4" id="KW-1185">Reference proteome</keyword>
<feature type="transmembrane region" description="Helical" evidence="1">
    <location>
        <begin position="55"/>
        <end position="81"/>
    </location>
</feature>
<dbReference type="InterPro" id="IPR007560">
    <property type="entry name" value="Restrct_endonuc_IV_Mrr"/>
</dbReference>
<evidence type="ECO:0000259" key="2">
    <source>
        <dbReference type="Pfam" id="PF04471"/>
    </source>
</evidence>
<feature type="domain" description="Restriction endonuclease type IV Mrr" evidence="2">
    <location>
        <begin position="100"/>
        <end position="207"/>
    </location>
</feature>
<dbReference type="GO" id="GO:0003677">
    <property type="term" value="F:DNA binding"/>
    <property type="evidence" value="ECO:0007669"/>
    <property type="project" value="InterPro"/>
</dbReference>
<evidence type="ECO:0000313" key="4">
    <source>
        <dbReference type="Proteomes" id="UP000252479"/>
    </source>
</evidence>
<dbReference type="AlphaFoldDB" id="A0A368LMN2"/>
<organism evidence="3 4">
    <name type="scientific">Vibrio casei</name>
    <dbReference type="NCBI Taxonomy" id="673372"/>
    <lineage>
        <taxon>Bacteria</taxon>
        <taxon>Pseudomonadati</taxon>
        <taxon>Pseudomonadota</taxon>
        <taxon>Gammaproteobacteria</taxon>
        <taxon>Vibrionales</taxon>
        <taxon>Vibrionaceae</taxon>
        <taxon>Vibrio</taxon>
    </lineage>
</organism>
<dbReference type="Proteomes" id="UP000252479">
    <property type="component" value="Unassembled WGS sequence"/>
</dbReference>
<dbReference type="Gene3D" id="3.40.1350.10">
    <property type="match status" value="1"/>
</dbReference>
<dbReference type="GO" id="GO:0015666">
    <property type="term" value="F:restriction endodeoxyribonuclease activity"/>
    <property type="evidence" value="ECO:0007669"/>
    <property type="project" value="TreeGrafter"/>
</dbReference>
<feature type="transmembrane region" description="Helical" evidence="1">
    <location>
        <begin position="12"/>
        <end position="35"/>
    </location>
</feature>
<keyword evidence="3" id="KW-0255">Endonuclease</keyword>
<dbReference type="SUPFAM" id="SSF52980">
    <property type="entry name" value="Restriction endonuclease-like"/>
    <property type="match status" value="1"/>
</dbReference>
<keyword evidence="1" id="KW-1133">Transmembrane helix</keyword>
<dbReference type="PANTHER" id="PTHR30015">
    <property type="entry name" value="MRR RESTRICTION SYSTEM PROTEIN"/>
    <property type="match status" value="1"/>
</dbReference>
<protein>
    <submittedName>
        <fullName evidence="3">Restriction endonuclease</fullName>
    </submittedName>
</protein>
<dbReference type="InterPro" id="IPR011856">
    <property type="entry name" value="tRNA_endonuc-like_dom_sf"/>
</dbReference>
<dbReference type="InterPro" id="IPR052906">
    <property type="entry name" value="Type_IV_Methyl-Rstrct_Enzyme"/>
</dbReference>
<accession>A0A368LMN2</accession>
<dbReference type="RefSeq" id="WP_086963099.1">
    <property type="nucleotide sequence ID" value="NZ_FUKS01000054.1"/>
</dbReference>
<dbReference type="GeneID" id="303188309"/>
<dbReference type="Pfam" id="PF04471">
    <property type="entry name" value="Mrr_cat"/>
    <property type="match status" value="1"/>
</dbReference>
<dbReference type="EMBL" id="QPGL01000001">
    <property type="protein sequence ID" value="RCS73065.1"/>
    <property type="molecule type" value="Genomic_DNA"/>
</dbReference>
<proteinExistence type="predicted"/>
<sequence>MPKRSKPLFLEFVNLPWWCSVIASAVCYVSLNYLVPGYLADMANKGTSITHALSGGLSTGIVTIAPFISLLFLFTALLSFIRTLKIKTTYSKTSTTEDLSKLSWLQFEALVGEHYRKQGYQVKQRLEHGADGGIDLHVSKEGESHLIQCKHWRSQKVGIQVLRELYGVLMDSNAVKMIVITTGDFTLEAQQFALNKPFELINGMQLSHQLHKIHKQKGSGAQP</sequence>
<keyword evidence="3" id="KW-0540">Nuclease</keyword>
<evidence type="ECO:0000256" key="1">
    <source>
        <dbReference type="SAM" id="Phobius"/>
    </source>
</evidence>
<dbReference type="InterPro" id="IPR011335">
    <property type="entry name" value="Restrct_endonuc-II-like"/>
</dbReference>
<comment type="caution">
    <text evidence="3">The sequence shown here is derived from an EMBL/GenBank/DDBJ whole genome shotgun (WGS) entry which is preliminary data.</text>
</comment>
<evidence type="ECO:0000313" key="3">
    <source>
        <dbReference type="EMBL" id="RCS73065.1"/>
    </source>
</evidence>
<name>A0A368LMN2_9VIBR</name>
<keyword evidence="1" id="KW-0812">Transmembrane</keyword>
<gene>
    <name evidence="3" type="ORF">CIK83_05225</name>
</gene>